<dbReference type="CDD" id="cd08054">
    <property type="entry name" value="gp6"/>
    <property type="match status" value="1"/>
</dbReference>
<dbReference type="EMBL" id="MKIO01000021">
    <property type="protein sequence ID" value="OLP56666.1"/>
    <property type="molecule type" value="Genomic_DNA"/>
</dbReference>
<evidence type="ECO:0008006" key="3">
    <source>
        <dbReference type="Google" id="ProtNLM"/>
    </source>
</evidence>
<comment type="caution">
    <text evidence="1">The sequence shown here is derived from an EMBL/GenBank/DDBJ whole genome shotgun (WGS) entry which is preliminary data.</text>
</comment>
<dbReference type="Gene3D" id="1.10.3230.30">
    <property type="entry name" value="Phage gp6-like head-tail connector protein"/>
    <property type="match status" value="1"/>
</dbReference>
<reference evidence="1 2" key="1">
    <citation type="submission" date="2016-09" db="EMBL/GenBank/DDBJ databases">
        <title>Rhizobium sp. nov., a novel species isolated from the rice rhizosphere.</title>
        <authorList>
            <person name="Zhao J."/>
            <person name="Zhang X."/>
        </authorList>
    </citation>
    <scope>NUCLEOTIDE SEQUENCE [LARGE SCALE GENOMIC DNA]</scope>
    <source>
        <strain evidence="1 2">MH17</strain>
    </source>
</reference>
<sequence>MAVRVRVIEPPAPIVTLEEVKTFLRVSDDDADTVITSLIVAAQAEFDGPTGWLGRCFGLQKIEAITDPLCADLRLPYADVTSVISVERYSAGQWSAIPSGEYQIEGNVLSAIDGTPWPAMDRARIVYTAGMNAGDPRLQQLRTAIFFHVKIHFDDGDGSDRLRRLISNLVSTLRDYACP</sequence>
<dbReference type="AlphaFoldDB" id="A0A1Q9AMW0"/>
<evidence type="ECO:0000313" key="2">
    <source>
        <dbReference type="Proteomes" id="UP000186143"/>
    </source>
</evidence>
<protein>
    <recommendedName>
        <fullName evidence="3">PhiE125 gp8 family phage protein</fullName>
    </recommendedName>
</protein>
<gene>
    <name evidence="1" type="ORF">BJF92_11295</name>
</gene>
<dbReference type="Proteomes" id="UP000186143">
    <property type="component" value="Unassembled WGS sequence"/>
</dbReference>
<dbReference type="RefSeq" id="WP_075633683.1">
    <property type="nucleotide sequence ID" value="NZ_MKIO01000021.1"/>
</dbReference>
<proteinExistence type="predicted"/>
<evidence type="ECO:0000313" key="1">
    <source>
        <dbReference type="EMBL" id="OLP56666.1"/>
    </source>
</evidence>
<accession>A0A1Q9AMW0</accession>
<name>A0A1Q9AMW0_9HYPH</name>
<organism evidence="1 2">
    <name type="scientific">Xaviernesmea rhizosphaerae</name>
    <dbReference type="NCBI Taxonomy" id="1672749"/>
    <lineage>
        <taxon>Bacteria</taxon>
        <taxon>Pseudomonadati</taxon>
        <taxon>Pseudomonadota</taxon>
        <taxon>Alphaproteobacteria</taxon>
        <taxon>Hyphomicrobiales</taxon>
        <taxon>Rhizobiaceae</taxon>
        <taxon>Rhizobium/Agrobacterium group</taxon>
        <taxon>Xaviernesmea</taxon>
    </lineage>
</organism>
<dbReference type="STRING" id="1672749.BJF92_11295"/>
<dbReference type="Pfam" id="PF05135">
    <property type="entry name" value="Phage_connect_1"/>
    <property type="match status" value="1"/>
</dbReference>
<dbReference type="OrthoDB" id="8452228at2"/>
<dbReference type="InterPro" id="IPR021146">
    <property type="entry name" value="Phage_gp6-like_head-tail"/>
</dbReference>